<dbReference type="STRING" id="1220578.FPE01S_01_17290"/>
<dbReference type="Proteomes" id="UP000033121">
    <property type="component" value="Unassembled WGS sequence"/>
</dbReference>
<reference evidence="1 2" key="1">
    <citation type="submission" date="2015-04" db="EMBL/GenBank/DDBJ databases">
        <title>Whole genome shotgun sequence of Flavihumibacter petaseus NBRC 106054.</title>
        <authorList>
            <person name="Miyazawa S."/>
            <person name="Hosoyama A."/>
            <person name="Hashimoto M."/>
            <person name="Noguchi M."/>
            <person name="Tsuchikane K."/>
            <person name="Ohji S."/>
            <person name="Yamazoe A."/>
            <person name="Ichikawa N."/>
            <person name="Kimura A."/>
            <person name="Fujita N."/>
        </authorList>
    </citation>
    <scope>NUCLEOTIDE SEQUENCE [LARGE SCALE GENOMIC DNA]</scope>
    <source>
        <strain evidence="1 2">NBRC 106054</strain>
    </source>
</reference>
<organism evidence="1 2">
    <name type="scientific">Flavihumibacter petaseus NBRC 106054</name>
    <dbReference type="NCBI Taxonomy" id="1220578"/>
    <lineage>
        <taxon>Bacteria</taxon>
        <taxon>Pseudomonadati</taxon>
        <taxon>Bacteroidota</taxon>
        <taxon>Chitinophagia</taxon>
        <taxon>Chitinophagales</taxon>
        <taxon>Chitinophagaceae</taxon>
        <taxon>Flavihumibacter</taxon>
    </lineage>
</organism>
<comment type="caution">
    <text evidence="1">The sequence shown here is derived from an EMBL/GenBank/DDBJ whole genome shotgun (WGS) entry which is preliminary data.</text>
</comment>
<accession>A0A0E9MYV6</accession>
<keyword evidence="2" id="KW-1185">Reference proteome</keyword>
<dbReference type="OrthoDB" id="291517at2"/>
<name>A0A0E9MYV6_9BACT</name>
<sequence length="202" mass="23771">MNFQSILKNIGSKLGNEPRSFNLIDRLTWFKQDIPQWDWQDDAISNSVYLWKDTFTRGRLSWGHIIQVNSMMFSEGTIDCPGEVLIWRDDPEQFDADRFESIAGNLFQMKGNSKEFTNNEERDFAEYLENELTRAYGIKVPQRLTDGLNLRVSTVLFQRRHLPDRIITNSLLPILYLNESPMVAVVVPHKFWPRQFLAAWRQ</sequence>
<dbReference type="RefSeq" id="WP_046368345.1">
    <property type="nucleotide sequence ID" value="NZ_BBWV01000001.1"/>
</dbReference>
<dbReference type="EMBL" id="BBWV01000001">
    <property type="protein sequence ID" value="GAO42713.1"/>
    <property type="molecule type" value="Genomic_DNA"/>
</dbReference>
<protein>
    <submittedName>
        <fullName evidence="1">Uncharacterized protein</fullName>
    </submittedName>
</protein>
<gene>
    <name evidence="1" type="ORF">FPE01S_01_17290</name>
</gene>
<dbReference type="AlphaFoldDB" id="A0A0E9MYV6"/>
<proteinExistence type="predicted"/>
<evidence type="ECO:0000313" key="1">
    <source>
        <dbReference type="EMBL" id="GAO42713.1"/>
    </source>
</evidence>
<evidence type="ECO:0000313" key="2">
    <source>
        <dbReference type="Proteomes" id="UP000033121"/>
    </source>
</evidence>